<evidence type="ECO:0000313" key="2">
    <source>
        <dbReference type="Proteomes" id="UP000182444"/>
    </source>
</evidence>
<proteinExistence type="predicted"/>
<dbReference type="Proteomes" id="UP000182444">
    <property type="component" value="Chromosome 1D"/>
</dbReference>
<dbReference type="EMBL" id="CP017556">
    <property type="protein sequence ID" value="AOW04227.1"/>
    <property type="molecule type" value="Genomic_DNA"/>
</dbReference>
<dbReference type="VEuPathDB" id="FungiDB:YALI1_D22208g"/>
<organism evidence="1 2">
    <name type="scientific">Yarrowia lipolytica</name>
    <name type="common">Candida lipolytica</name>
    <dbReference type="NCBI Taxonomy" id="4952"/>
    <lineage>
        <taxon>Eukaryota</taxon>
        <taxon>Fungi</taxon>
        <taxon>Dikarya</taxon>
        <taxon>Ascomycota</taxon>
        <taxon>Saccharomycotina</taxon>
        <taxon>Dipodascomycetes</taxon>
        <taxon>Dipodascales</taxon>
        <taxon>Dipodascales incertae sedis</taxon>
        <taxon>Yarrowia</taxon>
    </lineage>
</organism>
<reference evidence="1 2" key="1">
    <citation type="journal article" date="2016" name="PLoS ONE">
        <title>Sequence Assembly of Yarrowia lipolytica Strain W29/CLIB89 Shows Transposable Element Diversity.</title>
        <authorList>
            <person name="Magnan C."/>
            <person name="Yu J."/>
            <person name="Chang I."/>
            <person name="Jahn E."/>
            <person name="Kanomata Y."/>
            <person name="Wu J."/>
            <person name="Zeller M."/>
            <person name="Oakes M."/>
            <person name="Baldi P."/>
            <person name="Sandmeyer S."/>
        </authorList>
    </citation>
    <scope>NUCLEOTIDE SEQUENCE [LARGE SCALE GENOMIC DNA]</scope>
    <source>
        <strain evidence="2">CLIB89(W29)</strain>
    </source>
</reference>
<protein>
    <submittedName>
        <fullName evidence="1">Uncharacterized protein</fullName>
    </submittedName>
</protein>
<sequence length="84" mass="9291">MYQVQTCVSPRKVFACKNDDAINNSPLIWIPEAVTIPREVGDCAPGLKNVRFSPWCTACPGTVLVDACARCAEVYRIQLDKAFD</sequence>
<gene>
    <name evidence="1" type="ORF">YALI1_D22208g</name>
</gene>
<name>A0A1D8NF22_YARLL</name>
<dbReference type="RefSeq" id="XP_068138853.1">
    <property type="nucleotide sequence ID" value="XM_068282752.1"/>
</dbReference>
<evidence type="ECO:0000313" key="1">
    <source>
        <dbReference type="EMBL" id="AOW04227.1"/>
    </source>
</evidence>
<dbReference type="AlphaFoldDB" id="A0A1D8NF22"/>
<dbReference type="GeneID" id="94583367"/>
<accession>A0A1D8NF22</accession>